<proteinExistence type="predicted"/>
<dbReference type="PROSITE" id="PS51186">
    <property type="entry name" value="GNAT"/>
    <property type="match status" value="1"/>
</dbReference>
<dbReference type="GO" id="GO:0016747">
    <property type="term" value="F:acyltransferase activity, transferring groups other than amino-acyl groups"/>
    <property type="evidence" value="ECO:0007669"/>
    <property type="project" value="InterPro"/>
</dbReference>
<dbReference type="PANTHER" id="PTHR43415">
    <property type="entry name" value="SPERMIDINE N(1)-ACETYLTRANSFERASE"/>
    <property type="match status" value="1"/>
</dbReference>
<dbReference type="PANTHER" id="PTHR43415:SF4">
    <property type="entry name" value="N-ACETYLTRANSFERASE DOMAIN-CONTAINING PROTEIN"/>
    <property type="match status" value="1"/>
</dbReference>
<reference evidence="2 3" key="1">
    <citation type="submission" date="2015-02" db="EMBL/GenBank/DDBJ databases">
        <title>Evolution of amylase-binding proteins of oral streptococcal species.</title>
        <authorList>
            <person name="Haase E.M."/>
        </authorList>
    </citation>
    <scope>NUCLEOTIDE SEQUENCE [LARGE SCALE GENOMIC DNA]</scope>
    <source>
        <strain evidence="2 3">COL85/1862</strain>
    </source>
</reference>
<comment type="caution">
    <text evidence="2">The sequence shown here is derived from an EMBL/GenBank/DDBJ whole genome shotgun (WGS) entry which is preliminary data.</text>
</comment>
<dbReference type="Pfam" id="PF13302">
    <property type="entry name" value="Acetyltransf_3"/>
    <property type="match status" value="1"/>
</dbReference>
<dbReference type="InterPro" id="IPR016181">
    <property type="entry name" value="Acyl_CoA_acyltransferase"/>
</dbReference>
<dbReference type="Proteomes" id="UP000033657">
    <property type="component" value="Unassembled WGS sequence"/>
</dbReference>
<dbReference type="RefSeq" id="WP_045591236.1">
    <property type="nucleotide sequence ID" value="NZ_JYGM01000001.1"/>
</dbReference>
<organism evidence="2 3">
    <name type="scientific">Streptococcus oralis subsp. oralis</name>
    <dbReference type="NCBI Taxonomy" id="1891914"/>
    <lineage>
        <taxon>Bacteria</taxon>
        <taxon>Bacillati</taxon>
        <taxon>Bacillota</taxon>
        <taxon>Bacilli</taxon>
        <taxon>Lactobacillales</taxon>
        <taxon>Streptococcaceae</taxon>
        <taxon>Streptococcus</taxon>
    </lineage>
</organism>
<sequence length="187" mass="22368">MVYLRKLIEEDLVYLWEIAYSQSNPIWKQYDAPYYDDYQHFPNFQEFKLQKSESTLNNSNRLGIFVDDKLVGTVSRYWVCKQTRWMELGICIYDNKFWNSGIGKAAMLQWIDRTFKDYLVLEHLGLTTWSGNLGMVKLAEKLRMKKEAHIPKVRYYQGKYFDSIKFGILREEWGKINEPNYQTDGNP</sequence>
<dbReference type="PATRIC" id="fig|28037.209.peg.429"/>
<dbReference type="OrthoDB" id="9795206at2"/>
<accession>A0A0F2D2N3</accession>
<evidence type="ECO:0000313" key="2">
    <source>
        <dbReference type="EMBL" id="KJQ65302.1"/>
    </source>
</evidence>
<dbReference type="InterPro" id="IPR000182">
    <property type="entry name" value="GNAT_dom"/>
</dbReference>
<gene>
    <name evidence="2" type="ORF">TZ87_00430</name>
</gene>
<dbReference type="SUPFAM" id="SSF55729">
    <property type="entry name" value="Acyl-CoA N-acyltransferases (Nat)"/>
    <property type="match status" value="1"/>
</dbReference>
<protein>
    <recommendedName>
        <fullName evidence="1">N-acetyltransferase domain-containing protein</fullName>
    </recommendedName>
</protein>
<feature type="domain" description="N-acetyltransferase" evidence="1">
    <location>
        <begin position="2"/>
        <end position="162"/>
    </location>
</feature>
<evidence type="ECO:0000313" key="3">
    <source>
        <dbReference type="Proteomes" id="UP000033657"/>
    </source>
</evidence>
<dbReference type="EMBL" id="JYGM01000001">
    <property type="protein sequence ID" value="KJQ65302.1"/>
    <property type="molecule type" value="Genomic_DNA"/>
</dbReference>
<evidence type="ECO:0000259" key="1">
    <source>
        <dbReference type="PROSITE" id="PS51186"/>
    </source>
</evidence>
<name>A0A0F2D2N3_STROR</name>
<dbReference type="AlphaFoldDB" id="A0A0F2D2N3"/>
<dbReference type="Gene3D" id="3.40.630.30">
    <property type="match status" value="1"/>
</dbReference>